<dbReference type="AlphaFoldDB" id="A0A7C4FFR3"/>
<keyword evidence="1 6" id="KW-0328">Glycosyltransferase</keyword>
<comment type="pathway">
    <text evidence="6">tRNA modification; archaeosine-tRNA biosynthesis.</text>
</comment>
<dbReference type="InterPro" id="IPR002616">
    <property type="entry name" value="tRNA_ribo_trans-like"/>
</dbReference>
<evidence type="ECO:0000313" key="8">
    <source>
        <dbReference type="EMBL" id="HGI88485.1"/>
    </source>
</evidence>
<reference evidence="8" key="1">
    <citation type="journal article" date="2020" name="mSystems">
        <title>Genome- and Community-Level Interaction Insights into Carbon Utilization and Element Cycling Functions of Hydrothermarchaeota in Hydrothermal Sediment.</title>
        <authorList>
            <person name="Zhou Z."/>
            <person name="Liu Y."/>
            <person name="Xu W."/>
            <person name="Pan J."/>
            <person name="Luo Z.H."/>
            <person name="Li M."/>
        </authorList>
    </citation>
    <scope>NUCLEOTIDE SEQUENCE [LARGE SCALE GENOMIC DNA]</scope>
    <source>
        <strain evidence="8">SpSt-732</strain>
    </source>
</reference>
<dbReference type="GO" id="GO:0002099">
    <property type="term" value="P:tRNA wobble guanine modification"/>
    <property type="evidence" value="ECO:0007669"/>
    <property type="project" value="TreeGrafter"/>
</dbReference>
<accession>A0A7C4FFR3</accession>
<keyword evidence="4 6" id="KW-0479">Metal-binding</keyword>
<feature type="binding site" evidence="6">
    <location>
        <position position="276"/>
    </location>
    <ligand>
        <name>Zn(2+)</name>
        <dbReference type="ChEBI" id="CHEBI:29105"/>
    </ligand>
</feature>
<evidence type="ECO:0000256" key="1">
    <source>
        <dbReference type="ARBA" id="ARBA00022676"/>
    </source>
</evidence>
<dbReference type="Gene3D" id="3.20.20.105">
    <property type="entry name" value="Queuine tRNA-ribosyltransferase-like"/>
    <property type="match status" value="1"/>
</dbReference>
<evidence type="ECO:0000256" key="6">
    <source>
        <dbReference type="HAMAP-Rule" id="MF_01634"/>
    </source>
</evidence>
<dbReference type="EMBL" id="DTFF01000080">
    <property type="protein sequence ID" value="HGI88485.1"/>
    <property type="molecule type" value="Genomic_DNA"/>
</dbReference>
<keyword evidence="5 6" id="KW-0862">Zinc</keyword>
<feature type="binding site" evidence="6">
    <location>
        <position position="279"/>
    </location>
    <ligand>
        <name>Zn(2+)</name>
        <dbReference type="ChEBI" id="CHEBI:29105"/>
    </ligand>
</feature>
<comment type="caution">
    <text evidence="8">The sequence shown here is derived from an EMBL/GenBank/DDBJ whole genome shotgun (WGS) entry which is preliminary data.</text>
</comment>
<dbReference type="UniPathway" id="UPA00393"/>
<dbReference type="SUPFAM" id="SSF51713">
    <property type="entry name" value="tRNA-guanine transglycosylase"/>
    <property type="match status" value="1"/>
</dbReference>
<feature type="binding site" evidence="6">
    <location>
        <position position="116"/>
    </location>
    <ligand>
        <name>substrate</name>
    </ligand>
</feature>
<comment type="cofactor">
    <cofactor evidence="6">
        <name>Zn(2+)</name>
        <dbReference type="ChEBI" id="CHEBI:29105"/>
    </cofactor>
    <text evidence="6">Binds 1 zinc ion per subunit.</text>
</comment>
<protein>
    <recommendedName>
        <fullName evidence="6">tRNA-guanine(15) transglycosylase</fullName>
        <ecNumber evidence="6">2.4.2.48</ecNumber>
    </recommendedName>
    <alternativeName>
        <fullName evidence="6">7-cyano-7-deazaguanine tRNA-ribosyltransferase</fullName>
    </alternativeName>
    <alternativeName>
        <fullName evidence="6">Archaeal tRNA-guanine transglycosylase</fullName>
    </alternativeName>
</protein>
<comment type="caution">
    <text evidence="6">Lacks conserved residue(s) required for the propagation of feature annotation.</text>
</comment>
<dbReference type="GO" id="GO:0008270">
    <property type="term" value="F:zinc ion binding"/>
    <property type="evidence" value="ECO:0007669"/>
    <property type="project" value="UniProtKB-UniRule"/>
</dbReference>
<comment type="function">
    <text evidence="6">Exchanges the guanine residue with 7-cyano-7-deazaguanine (preQ0) at position 15 in the dihydrouridine loop (D-loop) of archaeal tRNAs.</text>
</comment>
<comment type="similarity">
    <text evidence="6">Belongs to the archaeosine tRNA-ribosyltransferase family.</text>
</comment>
<feature type="domain" description="tRNA-guanine(15) transglycosylase-like" evidence="7">
    <location>
        <begin position="8"/>
        <end position="335"/>
    </location>
</feature>
<proteinExistence type="inferred from homology"/>
<evidence type="ECO:0000256" key="5">
    <source>
        <dbReference type="ARBA" id="ARBA00022833"/>
    </source>
</evidence>
<feature type="active site" description="Nucleophile" evidence="6">
    <location>
        <position position="81"/>
    </location>
</feature>
<dbReference type="NCBIfam" id="TIGR00449">
    <property type="entry name" value="tgt_general"/>
    <property type="match status" value="1"/>
</dbReference>
<dbReference type="NCBIfam" id="TIGR00432">
    <property type="entry name" value="arcsn_tRNA_tgt"/>
    <property type="match status" value="1"/>
</dbReference>
<dbReference type="PANTHER" id="PTHR46499:SF1">
    <property type="entry name" value="QUEUINE TRNA-RIBOSYLTRANSFERASE"/>
    <property type="match status" value="1"/>
</dbReference>
<evidence type="ECO:0000259" key="7">
    <source>
        <dbReference type="Pfam" id="PF01702"/>
    </source>
</evidence>
<dbReference type="InterPro" id="IPR036511">
    <property type="entry name" value="TGT-like_sf"/>
</dbReference>
<keyword evidence="3 6" id="KW-0819">tRNA processing</keyword>
<comment type="catalytic activity">
    <reaction evidence="6">
        <text>guanosine(15) in tRNA + 7-cyano-7-carbaguanine = 7-cyano-7-carbaguanosine(15) in tRNA + guanine</text>
        <dbReference type="Rhea" id="RHEA:43164"/>
        <dbReference type="Rhea" id="RHEA-COMP:10371"/>
        <dbReference type="Rhea" id="RHEA-COMP:10372"/>
        <dbReference type="ChEBI" id="CHEBI:16235"/>
        <dbReference type="ChEBI" id="CHEBI:45075"/>
        <dbReference type="ChEBI" id="CHEBI:74269"/>
        <dbReference type="ChEBI" id="CHEBI:82850"/>
        <dbReference type="EC" id="2.4.2.48"/>
    </reaction>
</comment>
<evidence type="ECO:0000256" key="4">
    <source>
        <dbReference type="ARBA" id="ARBA00022723"/>
    </source>
</evidence>
<dbReference type="GO" id="GO:0005737">
    <property type="term" value="C:cytoplasm"/>
    <property type="evidence" value="ECO:0007669"/>
    <property type="project" value="TreeGrafter"/>
</dbReference>
<evidence type="ECO:0000256" key="3">
    <source>
        <dbReference type="ARBA" id="ARBA00022694"/>
    </source>
</evidence>
<dbReference type="InterPro" id="IPR050076">
    <property type="entry name" value="ArchSynthase1/Queuine_TRR"/>
</dbReference>
<feature type="binding site" evidence="6">
    <location>
        <position position="274"/>
    </location>
    <ligand>
        <name>Zn(2+)</name>
        <dbReference type="ChEBI" id="CHEBI:29105"/>
    </ligand>
</feature>
<gene>
    <name evidence="6 8" type="primary">tgtA</name>
    <name evidence="8" type="ORF">ENV14_08910</name>
</gene>
<name>A0A7C4FFR3_9CREN</name>
<dbReference type="PANTHER" id="PTHR46499">
    <property type="entry name" value="QUEUINE TRNA-RIBOSYLTRANSFERASE"/>
    <property type="match status" value="1"/>
</dbReference>
<sequence>MKDQDLAGRIGRLKTKSGYIETPYLFPVVDPTFRDQYVKLDEILEMGFNGVITNAYLLKKHIGININVHEYLKFNGVIMTDSGAYQILRYGRVEVSNVEIVQYQCAIKTDIGVILDIPTQHSVAFDEAYSSALETYKRAQEVIKTITSDQCRDILWVLPIQGGVYVDIVKEFAQKSTDIFYNGFSVFALGSPTTLLEQYLFDKVIDMIFAARSSIPFSTPLHLFGAGHPLIIPFAVALGVDLFDSASYVLYAKDDRYITKKGTYRLEELEYLPCSCPICSKYLPKELREMPKNERIKLLSKHNLYIIREEINEVKQAIKEGRFWEYLEARAHSHPAAKKAFEALLKYIEYLYKHGPYSKPNVKAVLLISRNSVYNPKVLVSRRKVLSRIDVHSKGITIFIPYISRDKTRASSFISATLKHINADATSTKVYLYYPVIGIIPQELLSVFPYSQFEFSVEITDEVIEDLAYIIFESILLLKKDTHISIIWCREIAWQQRLINRITEILRNSKIQRPVKTVEIQCM</sequence>
<dbReference type="Pfam" id="PF01702">
    <property type="entry name" value="TGT"/>
    <property type="match status" value="1"/>
</dbReference>
<dbReference type="SUPFAM" id="SSF88802">
    <property type="entry name" value="Pre-PUA domain"/>
    <property type="match status" value="1"/>
</dbReference>
<evidence type="ECO:0000256" key="2">
    <source>
        <dbReference type="ARBA" id="ARBA00022679"/>
    </source>
</evidence>
<organism evidence="8">
    <name type="scientific">Ignisphaera aggregans</name>
    <dbReference type="NCBI Taxonomy" id="334771"/>
    <lineage>
        <taxon>Archaea</taxon>
        <taxon>Thermoproteota</taxon>
        <taxon>Thermoprotei</taxon>
        <taxon>Desulfurococcales</taxon>
        <taxon>Desulfurococcaceae</taxon>
        <taxon>Ignisphaera</taxon>
    </lineage>
</organism>
<dbReference type="GO" id="GO:0016763">
    <property type="term" value="F:pentosyltransferase activity"/>
    <property type="evidence" value="ECO:0007669"/>
    <property type="project" value="UniProtKB-UniRule"/>
</dbReference>
<dbReference type="HAMAP" id="MF_01634">
    <property type="entry name" value="TgtA_arch"/>
    <property type="match status" value="1"/>
</dbReference>
<dbReference type="EC" id="2.4.2.48" evidence="6"/>
<dbReference type="InterPro" id="IPR004804">
    <property type="entry name" value="TgtA"/>
</dbReference>
<keyword evidence="2 6" id="KW-0808">Transferase</keyword>